<dbReference type="Pfam" id="PF01273">
    <property type="entry name" value="LBP_BPI_CETP"/>
    <property type="match status" value="1"/>
</dbReference>
<gene>
    <name evidence="5" type="ORF">CAPTEDRAFT_54987</name>
</gene>
<dbReference type="InterPro" id="IPR017943">
    <property type="entry name" value="Bactericidal_perm-incr_a/b_dom"/>
</dbReference>
<dbReference type="EnsemblMetazoa" id="CapteT54987">
    <property type="protein sequence ID" value="CapteP54987"/>
    <property type="gene ID" value="CapteG54987"/>
</dbReference>
<dbReference type="Pfam" id="PF02886">
    <property type="entry name" value="LBP_BPI_CETP_C"/>
    <property type="match status" value="1"/>
</dbReference>
<feature type="domain" description="Lipid-binding serum glycoprotein N-terminal" evidence="3">
    <location>
        <begin position="4"/>
        <end position="59"/>
    </location>
</feature>
<dbReference type="Gene3D" id="3.15.10.10">
    <property type="entry name" value="Bactericidal permeability-increasing protein, domain 1"/>
    <property type="match status" value="1"/>
</dbReference>
<organism evidence="5">
    <name type="scientific">Capitella teleta</name>
    <name type="common">Polychaete worm</name>
    <dbReference type="NCBI Taxonomy" id="283909"/>
    <lineage>
        <taxon>Eukaryota</taxon>
        <taxon>Metazoa</taxon>
        <taxon>Spiralia</taxon>
        <taxon>Lophotrochozoa</taxon>
        <taxon>Annelida</taxon>
        <taxon>Polychaeta</taxon>
        <taxon>Sedentaria</taxon>
        <taxon>Scolecida</taxon>
        <taxon>Capitellidae</taxon>
        <taxon>Capitella</taxon>
    </lineage>
</organism>
<reference evidence="7" key="1">
    <citation type="submission" date="2012-12" db="EMBL/GenBank/DDBJ databases">
        <authorList>
            <person name="Hellsten U."/>
            <person name="Grimwood J."/>
            <person name="Chapman J.A."/>
            <person name="Shapiro H."/>
            <person name="Aerts A."/>
            <person name="Otillar R.P."/>
            <person name="Terry A.Y."/>
            <person name="Boore J.L."/>
            <person name="Simakov O."/>
            <person name="Marletaz F."/>
            <person name="Cho S.-J."/>
            <person name="Edsinger-Gonzales E."/>
            <person name="Havlak P."/>
            <person name="Kuo D.-H."/>
            <person name="Larsson T."/>
            <person name="Lv J."/>
            <person name="Arendt D."/>
            <person name="Savage R."/>
            <person name="Osoegawa K."/>
            <person name="de Jong P."/>
            <person name="Lindberg D.R."/>
            <person name="Seaver E.C."/>
            <person name="Weisblat D.A."/>
            <person name="Putnam N.H."/>
            <person name="Grigoriev I.V."/>
            <person name="Rokhsar D.S."/>
        </authorList>
    </citation>
    <scope>NUCLEOTIDE SEQUENCE</scope>
    <source>
        <strain evidence="7">I ESC-2004</strain>
    </source>
</reference>
<dbReference type="OMA" id="YIVYPHK"/>
<feature type="domain" description="Lipid-binding serum glycoprotein C-terminal" evidence="4">
    <location>
        <begin position="102"/>
        <end position="163"/>
    </location>
</feature>
<reference evidence="6" key="3">
    <citation type="submission" date="2015-06" db="UniProtKB">
        <authorList>
            <consortium name="EnsemblMetazoa"/>
        </authorList>
    </citation>
    <scope>IDENTIFICATION</scope>
</reference>
<evidence type="ECO:0000256" key="1">
    <source>
        <dbReference type="ARBA" id="ARBA00007292"/>
    </source>
</evidence>
<feature type="non-terminal residue" evidence="5">
    <location>
        <position position="163"/>
    </location>
</feature>
<dbReference type="Gene3D" id="3.15.20.10">
    <property type="entry name" value="Bactericidal permeability-increasing protein, domain 2"/>
    <property type="match status" value="1"/>
</dbReference>
<dbReference type="SUPFAM" id="SSF55394">
    <property type="entry name" value="Bactericidal permeability-increasing protein, BPI"/>
    <property type="match status" value="2"/>
</dbReference>
<name>R7VH57_CAPTE</name>
<evidence type="ECO:0000313" key="7">
    <source>
        <dbReference type="Proteomes" id="UP000014760"/>
    </source>
</evidence>
<dbReference type="EMBL" id="KB292234">
    <property type="protein sequence ID" value="ELU17907.1"/>
    <property type="molecule type" value="Genomic_DNA"/>
</dbReference>
<keyword evidence="7" id="KW-1185">Reference proteome</keyword>
<dbReference type="GO" id="GO:0005615">
    <property type="term" value="C:extracellular space"/>
    <property type="evidence" value="ECO:0007669"/>
    <property type="project" value="TreeGrafter"/>
</dbReference>
<proteinExistence type="inferred from homology"/>
<dbReference type="PANTHER" id="PTHR10504:SF131">
    <property type="entry name" value="BPI2 DOMAIN-CONTAINING PROTEIN"/>
    <property type="match status" value="1"/>
</dbReference>
<comment type="similarity">
    <text evidence="1">Belongs to the BPI/LBP/Plunc superfamily. BPI/LBP family.</text>
</comment>
<accession>R7VH57</accession>
<dbReference type="InterPro" id="IPR032942">
    <property type="entry name" value="BPI/LBP/Plunc"/>
</dbReference>
<dbReference type="InterPro" id="IPR017942">
    <property type="entry name" value="Lipid-bd_serum_glycop_N"/>
</dbReference>
<reference evidence="5 7" key="2">
    <citation type="journal article" date="2013" name="Nature">
        <title>Insights into bilaterian evolution from three spiralian genomes.</title>
        <authorList>
            <person name="Simakov O."/>
            <person name="Marletaz F."/>
            <person name="Cho S.J."/>
            <person name="Edsinger-Gonzales E."/>
            <person name="Havlak P."/>
            <person name="Hellsten U."/>
            <person name="Kuo D.H."/>
            <person name="Larsson T."/>
            <person name="Lv J."/>
            <person name="Arendt D."/>
            <person name="Savage R."/>
            <person name="Osoegawa K."/>
            <person name="de Jong P."/>
            <person name="Grimwood J."/>
            <person name="Chapman J.A."/>
            <person name="Shapiro H."/>
            <person name="Aerts A."/>
            <person name="Otillar R.P."/>
            <person name="Terry A.Y."/>
            <person name="Boore J.L."/>
            <person name="Grigoriev I.V."/>
            <person name="Lindberg D.R."/>
            <person name="Seaver E.C."/>
            <person name="Weisblat D.A."/>
            <person name="Putnam N.H."/>
            <person name="Rokhsar D.S."/>
        </authorList>
    </citation>
    <scope>NUCLEOTIDE SEQUENCE</scope>
    <source>
        <strain evidence="5 7">I ESC-2004</strain>
    </source>
</reference>
<evidence type="ECO:0008006" key="8">
    <source>
        <dbReference type="Google" id="ProtNLM"/>
    </source>
</evidence>
<evidence type="ECO:0000313" key="5">
    <source>
        <dbReference type="EMBL" id="ELU17907.1"/>
    </source>
</evidence>
<dbReference type="Proteomes" id="UP000014760">
    <property type="component" value="Unassembled WGS sequence"/>
</dbReference>
<dbReference type="OrthoDB" id="10255543at2759"/>
<feature type="non-terminal residue" evidence="5">
    <location>
        <position position="1"/>
    </location>
</feature>
<evidence type="ECO:0000259" key="3">
    <source>
        <dbReference type="Pfam" id="PF01273"/>
    </source>
</evidence>
<dbReference type="InterPro" id="IPR001124">
    <property type="entry name" value="Lipid-bd_serum_glycop_C"/>
</dbReference>
<dbReference type="EMBL" id="AMQN01003904">
    <property type="status" value="NOT_ANNOTATED_CDS"/>
    <property type="molecule type" value="Genomic_DNA"/>
</dbReference>
<protein>
    <recommendedName>
        <fullName evidence="8">Lipid-binding serum glycoprotein N-terminal domain-containing protein</fullName>
    </recommendedName>
</protein>
<dbReference type="STRING" id="283909.R7VH57"/>
<sequence length="163" mass="17621">GIDSPASGHPTIASSSCTDDLQKVKVKFHGGASWLYNLFNNNVARSLKNKLKDLLCKSALKAVNEDAAKKLATMEVTVPIKGIGSLDYRLTSAPVFGNGFIEAGFKGEVFWTGDATKAPFSPPVVSDPPGDIKMLTIWLTDYVANTVTYVAHKHDVLKYHLTP</sequence>
<evidence type="ECO:0000256" key="2">
    <source>
        <dbReference type="ARBA" id="ARBA00023157"/>
    </source>
</evidence>
<evidence type="ECO:0000259" key="4">
    <source>
        <dbReference type="Pfam" id="PF02886"/>
    </source>
</evidence>
<dbReference type="GO" id="GO:0008289">
    <property type="term" value="F:lipid binding"/>
    <property type="evidence" value="ECO:0007669"/>
    <property type="project" value="InterPro"/>
</dbReference>
<dbReference type="PANTHER" id="PTHR10504">
    <property type="entry name" value="BACTERICIDAL PERMEABILITY-INCREASING BPI PROTEIN-RELATED"/>
    <property type="match status" value="1"/>
</dbReference>
<evidence type="ECO:0000313" key="6">
    <source>
        <dbReference type="EnsemblMetazoa" id="CapteP54987"/>
    </source>
</evidence>
<dbReference type="AlphaFoldDB" id="R7VH57"/>
<dbReference type="HOGENOM" id="CLU_1631199_0_0_1"/>
<keyword evidence="2" id="KW-1015">Disulfide bond</keyword>